<name>A0A1Q5PJY6_9ACTO</name>
<evidence type="ECO:0000313" key="4">
    <source>
        <dbReference type="Proteomes" id="UP000186465"/>
    </source>
</evidence>
<sequence>MKPTSVSRVRVAAVACTAVLLLGATTPAFAYPADALSVNTDTLAQVAAQQFTESADIMVAGLHSRPTIDSLLDRHATTFDANHKRFEKAVDNYRKKLAAMGETYSASHSTTTIDSIRKQPNGTVEAIATETTYLTIAGAGTETGYTARHQLTFAPSANGKWEIVEDKYLEPTGLLPLDEAESLVDPTSDYFKAEKSDSNPDFTGVTPASIERTTDSALSEKATVMAGGYNYNAMANYLERYWSKYNPAYRSFHQKGGDCTNFVSQALRAGGWKDKYGWPRNANYWWYGFATQSRSWTSVDYWATFARASGRTKNLSNVWHLRKGDVLQVTKKKSNQKIHTMMVSYYHKGVPYFTYHTADRYRRSLKQVLIDWKGATFYAYRT</sequence>
<proteinExistence type="predicted"/>
<accession>A0A1Q5PJY6</accession>
<dbReference type="PANTHER" id="PTHR40032">
    <property type="entry name" value="EXPORTED PROTEIN-RELATED"/>
    <property type="match status" value="1"/>
</dbReference>
<evidence type="ECO:0000256" key="1">
    <source>
        <dbReference type="SAM" id="SignalP"/>
    </source>
</evidence>
<evidence type="ECO:0000259" key="2">
    <source>
        <dbReference type="Pfam" id="PF12671"/>
    </source>
</evidence>
<feature type="domain" description="Putative amidase" evidence="2">
    <location>
        <begin position="229"/>
        <end position="379"/>
    </location>
</feature>
<dbReference type="AlphaFoldDB" id="A0A1Q5PJY6"/>
<keyword evidence="4" id="KW-1185">Reference proteome</keyword>
<protein>
    <recommendedName>
        <fullName evidence="2">Putative amidase domain-containing protein</fullName>
    </recommendedName>
</protein>
<dbReference type="OrthoDB" id="4981342at2"/>
<dbReference type="InterPro" id="IPR024301">
    <property type="entry name" value="Amidase_6"/>
</dbReference>
<feature type="chain" id="PRO_5012953960" description="Putative amidase domain-containing protein" evidence="1">
    <location>
        <begin position="31"/>
        <end position="382"/>
    </location>
</feature>
<dbReference type="RefSeq" id="WP_075362055.1">
    <property type="nucleotide sequence ID" value="NZ_MPDM01000009.1"/>
</dbReference>
<evidence type="ECO:0000313" key="3">
    <source>
        <dbReference type="EMBL" id="OKL46245.1"/>
    </source>
</evidence>
<dbReference type="PANTHER" id="PTHR40032:SF1">
    <property type="entry name" value="EXPORTED PROTEIN"/>
    <property type="match status" value="1"/>
</dbReference>
<dbReference type="EMBL" id="MPDM01000009">
    <property type="protein sequence ID" value="OKL46245.1"/>
    <property type="molecule type" value="Genomic_DNA"/>
</dbReference>
<dbReference type="Proteomes" id="UP000186465">
    <property type="component" value="Unassembled WGS sequence"/>
</dbReference>
<gene>
    <name evidence="3" type="ORF">BM477_07390</name>
</gene>
<dbReference type="Pfam" id="PF12671">
    <property type="entry name" value="Amidase_6"/>
    <property type="match status" value="1"/>
</dbReference>
<feature type="signal peptide" evidence="1">
    <location>
        <begin position="1"/>
        <end position="30"/>
    </location>
</feature>
<reference evidence="4" key="1">
    <citation type="submission" date="2016-11" db="EMBL/GenBank/DDBJ databases">
        <title>Actinomyces gypaetusis sp. nov. isolated from Gypaetus barbatus in Qinghai Tibet Plateau China.</title>
        <authorList>
            <person name="Meng X."/>
        </authorList>
    </citation>
    <scope>NUCLEOTIDE SEQUENCE [LARGE SCALE GENOMIC DNA]</scope>
    <source>
        <strain evidence="4">DSM 15383</strain>
    </source>
</reference>
<organism evidence="3 4">
    <name type="scientific">Boudabousia marimammalium</name>
    <dbReference type="NCBI Taxonomy" id="156892"/>
    <lineage>
        <taxon>Bacteria</taxon>
        <taxon>Bacillati</taxon>
        <taxon>Actinomycetota</taxon>
        <taxon>Actinomycetes</taxon>
        <taxon>Actinomycetales</taxon>
        <taxon>Actinomycetaceae</taxon>
        <taxon>Boudabousia</taxon>
    </lineage>
</organism>
<comment type="caution">
    <text evidence="3">The sequence shown here is derived from an EMBL/GenBank/DDBJ whole genome shotgun (WGS) entry which is preliminary data.</text>
</comment>
<keyword evidence="1" id="KW-0732">Signal</keyword>